<dbReference type="InterPro" id="IPR010982">
    <property type="entry name" value="Lambda_DNA-bd_dom_sf"/>
</dbReference>
<dbReference type="Proteomes" id="UP000574769">
    <property type="component" value="Unassembled WGS sequence"/>
</dbReference>
<accession>A0A7W7EZI0</accession>
<evidence type="ECO:0000259" key="2">
    <source>
        <dbReference type="PROSITE" id="PS50943"/>
    </source>
</evidence>
<proteinExistence type="predicted"/>
<feature type="region of interest" description="Disordered" evidence="1">
    <location>
        <begin position="188"/>
        <end position="219"/>
    </location>
</feature>
<dbReference type="Gene3D" id="1.10.260.40">
    <property type="entry name" value="lambda repressor-like DNA-binding domains"/>
    <property type="match status" value="1"/>
</dbReference>
<evidence type="ECO:0000313" key="3">
    <source>
        <dbReference type="EMBL" id="MBB4619129.1"/>
    </source>
</evidence>
<dbReference type="PROSITE" id="PS50943">
    <property type="entry name" value="HTH_CROC1"/>
    <property type="match status" value="1"/>
</dbReference>
<dbReference type="CDD" id="cd00093">
    <property type="entry name" value="HTH_XRE"/>
    <property type="match status" value="1"/>
</dbReference>
<dbReference type="InterPro" id="IPR001387">
    <property type="entry name" value="Cro/C1-type_HTH"/>
</dbReference>
<dbReference type="Pfam" id="PF01381">
    <property type="entry name" value="HTH_3"/>
    <property type="match status" value="1"/>
</dbReference>
<dbReference type="AlphaFoldDB" id="A0A7W7EZI0"/>
<evidence type="ECO:0000256" key="1">
    <source>
        <dbReference type="SAM" id="MobiDB-lite"/>
    </source>
</evidence>
<name>A0A7W7EZI0_9SPHN</name>
<comment type="caution">
    <text evidence="3">The sequence shown here is derived from an EMBL/GenBank/DDBJ whole genome shotgun (WGS) entry which is preliminary data.</text>
</comment>
<feature type="domain" description="HTH cro/C1-type" evidence="2">
    <location>
        <begin position="26"/>
        <end position="79"/>
    </location>
</feature>
<gene>
    <name evidence="3" type="ORF">GGQ96_003279</name>
</gene>
<evidence type="ECO:0000313" key="4">
    <source>
        <dbReference type="Proteomes" id="UP000574769"/>
    </source>
</evidence>
<sequence length="219" mass="24026">MVKRKIEIGANGQTLDSEAVTLGQRIEERRAALGISQAELARRVGIRQSTLNSLINGDSRSSRSIIDLARELRTTPEFLLGKSDDPAGFAPSPADLPAQDRQLVDIFGSFKSSERSFLIEMLQALAENRTKPIEHVPETKQMVWPSEHAIAAMFEAQLRVYGSLEGAALARALAKRLPKGIARLQEVPLSEEPAALPADAVDDQPPASDRSEPRQARRR</sequence>
<feature type="compositionally biased region" description="Basic and acidic residues" evidence="1">
    <location>
        <begin position="209"/>
        <end position="219"/>
    </location>
</feature>
<organism evidence="3 4">
    <name type="scientific">Sphingomonas abaci</name>
    <dbReference type="NCBI Taxonomy" id="237611"/>
    <lineage>
        <taxon>Bacteria</taxon>
        <taxon>Pseudomonadati</taxon>
        <taxon>Pseudomonadota</taxon>
        <taxon>Alphaproteobacteria</taxon>
        <taxon>Sphingomonadales</taxon>
        <taxon>Sphingomonadaceae</taxon>
        <taxon>Sphingomonas</taxon>
    </lineage>
</organism>
<dbReference type="RefSeq" id="WP_184116574.1">
    <property type="nucleotide sequence ID" value="NZ_JACHNY010000007.1"/>
</dbReference>
<dbReference type="EMBL" id="JACHNY010000007">
    <property type="protein sequence ID" value="MBB4619129.1"/>
    <property type="molecule type" value="Genomic_DNA"/>
</dbReference>
<dbReference type="SMART" id="SM00530">
    <property type="entry name" value="HTH_XRE"/>
    <property type="match status" value="1"/>
</dbReference>
<dbReference type="SUPFAM" id="SSF47413">
    <property type="entry name" value="lambda repressor-like DNA-binding domains"/>
    <property type="match status" value="1"/>
</dbReference>
<dbReference type="GO" id="GO:0003677">
    <property type="term" value="F:DNA binding"/>
    <property type="evidence" value="ECO:0007669"/>
    <property type="project" value="InterPro"/>
</dbReference>
<keyword evidence="4" id="KW-1185">Reference proteome</keyword>
<protein>
    <submittedName>
        <fullName evidence="3">Transcriptional regulator with XRE-family HTH domain</fullName>
    </submittedName>
</protein>
<reference evidence="3 4" key="1">
    <citation type="submission" date="2020-08" db="EMBL/GenBank/DDBJ databases">
        <title>Genomic Encyclopedia of Type Strains, Phase IV (KMG-IV): sequencing the most valuable type-strain genomes for metagenomic binning, comparative biology and taxonomic classification.</title>
        <authorList>
            <person name="Goeker M."/>
        </authorList>
    </citation>
    <scope>NUCLEOTIDE SEQUENCE [LARGE SCALE GENOMIC DNA]</scope>
    <source>
        <strain evidence="3 4">DSM 15867</strain>
    </source>
</reference>